<reference evidence="3 4" key="1">
    <citation type="submission" date="2020-08" db="EMBL/GenBank/DDBJ databases">
        <title>Genomic Encyclopedia of Type Strains, Phase IV (KMG-IV): sequencing the most valuable type-strain genomes for metagenomic binning, comparative biology and taxonomic classification.</title>
        <authorList>
            <person name="Goeker M."/>
        </authorList>
    </citation>
    <scope>NUCLEOTIDE SEQUENCE [LARGE SCALE GENOMIC DNA]</scope>
    <source>
        <strain evidence="3 4">DSM 103737</strain>
    </source>
</reference>
<dbReference type="InterPro" id="IPR050706">
    <property type="entry name" value="Cyclic-di-GMP_PDE-like"/>
</dbReference>
<gene>
    <name evidence="3" type="ORF">GGR16_001801</name>
</gene>
<dbReference type="EMBL" id="JACIEN010000002">
    <property type="protein sequence ID" value="MBB4016772.1"/>
    <property type="molecule type" value="Genomic_DNA"/>
</dbReference>
<sequence>MADWTGVARRADHPASLTPDAAAAPLDPRRLLTSLGEVVYDWDLASDRLSFGSNGAEVIGLDCRGALATGAAFDRLIDVASGPGRCAFFRTTAGEDTGAGVPFRLHYRLRAGATDVAVEDSGRWYGGPDGRPATVHGVMRIAREPAQSGVARADGWADLARTIGALFAEDCGRRTPLTLIFLAIDNLGAINAALGYARGDDIIAATAQVLMRQLRQGDLLIRHGSNRFALVMRGCSAQQATVAAARMAGLAAAAGGAAAAVRLRMGAATAPQHADDAETLMRNANLAFDEARRLSGSGFVFYGPQLAATMTTRRATADGIDILAALNERRIVPARQAIVDAVTRQPAFHEALLRLRLPDGGEAGAARLVPAAEKVGLIEAVDHRMLELIAARMMGEPGLRIALNISPRTLASRAWLGNLAAQLGACPGVAERLIIEITETAAVEDPGATRASLDAMKALGVFIAIDDFGAGHTSFRHLRHFPIDLLKIDGAFVQNFARSSDDRFFVRTLVDLAQHLGIATVAEWVEDEDTARLLTQWGVDYLQGEHIAPVTAWPEPAGLAVERARERARSA</sequence>
<dbReference type="InterPro" id="IPR001633">
    <property type="entry name" value="EAL_dom"/>
</dbReference>
<dbReference type="InterPro" id="IPR000160">
    <property type="entry name" value="GGDEF_dom"/>
</dbReference>
<dbReference type="InterPro" id="IPR043128">
    <property type="entry name" value="Rev_trsase/Diguanyl_cyclase"/>
</dbReference>
<dbReference type="Gene3D" id="3.30.70.270">
    <property type="match status" value="1"/>
</dbReference>
<keyword evidence="4" id="KW-1185">Reference proteome</keyword>
<dbReference type="AlphaFoldDB" id="A0A840BYH3"/>
<evidence type="ECO:0000313" key="4">
    <source>
        <dbReference type="Proteomes" id="UP000577362"/>
    </source>
</evidence>
<evidence type="ECO:0000313" key="3">
    <source>
        <dbReference type="EMBL" id="MBB4016772.1"/>
    </source>
</evidence>
<organism evidence="3 4">
    <name type="scientific">Chelatococcus caeni</name>
    <dbReference type="NCBI Taxonomy" id="1348468"/>
    <lineage>
        <taxon>Bacteria</taxon>
        <taxon>Pseudomonadati</taxon>
        <taxon>Pseudomonadota</taxon>
        <taxon>Alphaproteobacteria</taxon>
        <taxon>Hyphomicrobiales</taxon>
        <taxon>Chelatococcaceae</taxon>
        <taxon>Chelatococcus</taxon>
    </lineage>
</organism>
<evidence type="ECO:0000259" key="1">
    <source>
        <dbReference type="PROSITE" id="PS50883"/>
    </source>
</evidence>
<dbReference type="NCBIfam" id="TIGR00254">
    <property type="entry name" value="GGDEF"/>
    <property type="match status" value="1"/>
</dbReference>
<evidence type="ECO:0000259" key="2">
    <source>
        <dbReference type="PROSITE" id="PS50887"/>
    </source>
</evidence>
<dbReference type="Proteomes" id="UP000577362">
    <property type="component" value="Unassembled WGS sequence"/>
</dbReference>
<comment type="caution">
    <text evidence="3">The sequence shown here is derived from an EMBL/GenBank/DDBJ whole genome shotgun (WGS) entry which is preliminary data.</text>
</comment>
<dbReference type="PROSITE" id="PS50883">
    <property type="entry name" value="EAL"/>
    <property type="match status" value="1"/>
</dbReference>
<dbReference type="CDD" id="cd01948">
    <property type="entry name" value="EAL"/>
    <property type="match status" value="1"/>
</dbReference>
<dbReference type="PANTHER" id="PTHR33121:SF79">
    <property type="entry name" value="CYCLIC DI-GMP PHOSPHODIESTERASE PDED-RELATED"/>
    <property type="match status" value="1"/>
</dbReference>
<dbReference type="SUPFAM" id="SSF55073">
    <property type="entry name" value="Nucleotide cyclase"/>
    <property type="match status" value="1"/>
</dbReference>
<feature type="domain" description="EAL" evidence="1">
    <location>
        <begin position="315"/>
        <end position="564"/>
    </location>
</feature>
<proteinExistence type="predicted"/>
<dbReference type="CDD" id="cd01949">
    <property type="entry name" value="GGDEF"/>
    <property type="match status" value="1"/>
</dbReference>
<dbReference type="PANTHER" id="PTHR33121">
    <property type="entry name" value="CYCLIC DI-GMP PHOSPHODIESTERASE PDEF"/>
    <property type="match status" value="1"/>
</dbReference>
<dbReference type="RefSeq" id="WP_183316391.1">
    <property type="nucleotide sequence ID" value="NZ_JACIEN010000002.1"/>
</dbReference>
<protein>
    <submittedName>
        <fullName evidence="3">Diguanylate cyclase (GGDEF)-like protein</fullName>
    </submittedName>
</protein>
<dbReference type="GO" id="GO:0071111">
    <property type="term" value="F:cyclic-guanylate-specific phosphodiesterase activity"/>
    <property type="evidence" value="ECO:0007669"/>
    <property type="project" value="InterPro"/>
</dbReference>
<dbReference type="PROSITE" id="PS50887">
    <property type="entry name" value="GGDEF"/>
    <property type="match status" value="1"/>
</dbReference>
<dbReference type="Pfam" id="PF00563">
    <property type="entry name" value="EAL"/>
    <property type="match status" value="1"/>
</dbReference>
<dbReference type="InterPro" id="IPR029787">
    <property type="entry name" value="Nucleotide_cyclase"/>
</dbReference>
<dbReference type="Pfam" id="PF00990">
    <property type="entry name" value="GGDEF"/>
    <property type="match status" value="1"/>
</dbReference>
<dbReference type="SUPFAM" id="SSF141868">
    <property type="entry name" value="EAL domain-like"/>
    <property type="match status" value="1"/>
</dbReference>
<dbReference type="InterPro" id="IPR035919">
    <property type="entry name" value="EAL_sf"/>
</dbReference>
<dbReference type="SMART" id="SM00052">
    <property type="entry name" value="EAL"/>
    <property type="match status" value="1"/>
</dbReference>
<accession>A0A840BYH3</accession>
<dbReference type="Gene3D" id="3.20.20.450">
    <property type="entry name" value="EAL domain"/>
    <property type="match status" value="1"/>
</dbReference>
<name>A0A840BYH3_9HYPH</name>
<dbReference type="SMART" id="SM00267">
    <property type="entry name" value="GGDEF"/>
    <property type="match status" value="1"/>
</dbReference>
<feature type="domain" description="GGDEF" evidence="2">
    <location>
        <begin position="175"/>
        <end position="304"/>
    </location>
</feature>